<name>A0A8C2F7Y3_CYPCA</name>
<dbReference type="GO" id="GO:0005525">
    <property type="term" value="F:GTP binding"/>
    <property type="evidence" value="ECO:0007669"/>
    <property type="project" value="UniProtKB-KW"/>
</dbReference>
<dbReference type="SMART" id="SM00177">
    <property type="entry name" value="ARF"/>
    <property type="match status" value="1"/>
</dbReference>
<reference evidence="4" key="1">
    <citation type="submission" date="2025-08" db="UniProtKB">
        <authorList>
            <consortium name="Ensembl"/>
        </authorList>
    </citation>
    <scope>IDENTIFICATION</scope>
</reference>
<dbReference type="Proteomes" id="UP000694701">
    <property type="component" value="Unplaced"/>
</dbReference>
<evidence type="ECO:0000313" key="5">
    <source>
        <dbReference type="Proteomes" id="UP000694701"/>
    </source>
</evidence>
<organism evidence="4 5">
    <name type="scientific">Cyprinus carpio</name>
    <name type="common">Common carp</name>
    <dbReference type="NCBI Taxonomy" id="7962"/>
    <lineage>
        <taxon>Eukaryota</taxon>
        <taxon>Metazoa</taxon>
        <taxon>Chordata</taxon>
        <taxon>Craniata</taxon>
        <taxon>Vertebrata</taxon>
        <taxon>Euteleostomi</taxon>
        <taxon>Actinopterygii</taxon>
        <taxon>Neopterygii</taxon>
        <taxon>Teleostei</taxon>
        <taxon>Ostariophysi</taxon>
        <taxon>Cypriniformes</taxon>
        <taxon>Cyprinidae</taxon>
        <taxon>Cyprininae</taxon>
        <taxon>Cyprinus</taxon>
    </lineage>
</organism>
<dbReference type="GO" id="GO:0043001">
    <property type="term" value="P:Golgi to plasma membrane protein transport"/>
    <property type="evidence" value="ECO:0007669"/>
    <property type="project" value="TreeGrafter"/>
</dbReference>
<accession>A0A8C2F7Y3</accession>
<dbReference type="GO" id="GO:0034067">
    <property type="term" value="P:protein localization to Golgi apparatus"/>
    <property type="evidence" value="ECO:0007669"/>
    <property type="project" value="TreeGrafter"/>
</dbReference>
<proteinExistence type="predicted"/>
<dbReference type="Gene3D" id="3.40.50.300">
    <property type="entry name" value="P-loop containing nucleotide triphosphate hydrolases"/>
    <property type="match status" value="1"/>
</dbReference>
<dbReference type="SUPFAM" id="SSF52540">
    <property type="entry name" value="P-loop containing nucleoside triphosphate hydrolases"/>
    <property type="match status" value="1"/>
</dbReference>
<dbReference type="InterPro" id="IPR027417">
    <property type="entry name" value="P-loop_NTPase"/>
</dbReference>
<dbReference type="InterPro" id="IPR024156">
    <property type="entry name" value="Small_GTPase_ARF"/>
</dbReference>
<dbReference type="Ensembl" id="ENSCCRT00020057271.1">
    <property type="protein sequence ID" value="ENSCCRP00020052558.1"/>
    <property type="gene ID" value="ENSCCRG00020023406.1"/>
</dbReference>
<dbReference type="InterPro" id="IPR006689">
    <property type="entry name" value="Small_GTPase_ARF/SAR"/>
</dbReference>
<feature type="binding site" evidence="3">
    <location>
        <begin position="129"/>
        <end position="132"/>
    </location>
    <ligand>
        <name>GTP</name>
        <dbReference type="ChEBI" id="CHEBI:37565"/>
    </ligand>
</feature>
<keyword evidence="1 3" id="KW-0547">Nucleotide-binding</keyword>
<dbReference type="AlphaFoldDB" id="A0A8C2F7Y3"/>
<dbReference type="GO" id="GO:0005794">
    <property type="term" value="C:Golgi apparatus"/>
    <property type="evidence" value="ECO:0007669"/>
    <property type="project" value="TreeGrafter"/>
</dbReference>
<protein>
    <submittedName>
        <fullName evidence="4">ADP-ribosylation factor related protein 1</fullName>
    </submittedName>
</protein>
<dbReference type="GO" id="GO:0003924">
    <property type="term" value="F:GTPase activity"/>
    <property type="evidence" value="ECO:0007669"/>
    <property type="project" value="InterPro"/>
</dbReference>
<dbReference type="GO" id="GO:0006886">
    <property type="term" value="P:intracellular protein transport"/>
    <property type="evidence" value="ECO:0007669"/>
    <property type="project" value="TreeGrafter"/>
</dbReference>
<evidence type="ECO:0000256" key="2">
    <source>
        <dbReference type="ARBA" id="ARBA00023134"/>
    </source>
</evidence>
<dbReference type="PANTHER" id="PTHR45909:SF1">
    <property type="entry name" value="ADP-RIBOSYLATION FACTOR-RELATED PROTEIN 1"/>
    <property type="match status" value="1"/>
</dbReference>
<dbReference type="PRINTS" id="PR00328">
    <property type="entry name" value="SAR1GTPBP"/>
</dbReference>
<evidence type="ECO:0000313" key="4">
    <source>
        <dbReference type="Ensembl" id="ENSCCRP00020052558.1"/>
    </source>
</evidence>
<evidence type="ECO:0000256" key="1">
    <source>
        <dbReference type="ARBA" id="ARBA00022741"/>
    </source>
</evidence>
<sequence length="196" mass="22210">MYTLLSGLYKYVFQKDEYCVLILGLDNAGKTVRLKINNDFIQQFLCQRSPLCLSTSLYAAYALLCPPRHKDVLFLRVFSFDLKENSASLWRGGHRRAYAAYGDMERHRGDQKMISSEVLEGVPLLVLANKQDVENCLSVPDIKTAFSDCAPKIGKRDCLVQPCSALSGYGVNDGIEWMVKCVIRNIHRPPRQKDIT</sequence>
<dbReference type="Pfam" id="PF00025">
    <property type="entry name" value="Arf"/>
    <property type="match status" value="1"/>
</dbReference>
<keyword evidence="2 3" id="KW-0342">GTP-binding</keyword>
<evidence type="ECO:0000256" key="3">
    <source>
        <dbReference type="PIRSR" id="PIRSR606689-1"/>
    </source>
</evidence>
<dbReference type="PANTHER" id="PTHR45909">
    <property type="entry name" value="ADP-RIBOSYLATION FACTOR-RELATED PROTEIN 1"/>
    <property type="match status" value="1"/>
</dbReference>